<dbReference type="EMBL" id="LAZR01024885">
    <property type="protein sequence ID" value="KKL73683.1"/>
    <property type="molecule type" value="Genomic_DNA"/>
</dbReference>
<sequence length="133" mass="14348">MKKFLMGLLFFICSTVLMAQSEPYERYVGAGHLKYPMTVVGLQRAIASLPNSGAVYISYPGLSDTSGLGVVPSNIHLTGWYQGSLISSAALTFSYTNTEIDSAVGQFIGESFTRYVGMADKKYPLTVTGLQNA</sequence>
<name>A0A0F9EHV7_9ZZZZ</name>
<accession>A0A0F9EHV7</accession>
<evidence type="ECO:0000313" key="1">
    <source>
        <dbReference type="EMBL" id="KKL73683.1"/>
    </source>
</evidence>
<protein>
    <submittedName>
        <fullName evidence="1">Uncharacterized protein</fullName>
    </submittedName>
</protein>
<gene>
    <name evidence="1" type="ORF">LCGC14_2072410</name>
</gene>
<organism evidence="1">
    <name type="scientific">marine sediment metagenome</name>
    <dbReference type="NCBI Taxonomy" id="412755"/>
    <lineage>
        <taxon>unclassified sequences</taxon>
        <taxon>metagenomes</taxon>
        <taxon>ecological metagenomes</taxon>
    </lineage>
</organism>
<dbReference type="AlphaFoldDB" id="A0A0F9EHV7"/>
<reference evidence="1" key="1">
    <citation type="journal article" date="2015" name="Nature">
        <title>Complex archaea that bridge the gap between prokaryotes and eukaryotes.</title>
        <authorList>
            <person name="Spang A."/>
            <person name="Saw J.H."/>
            <person name="Jorgensen S.L."/>
            <person name="Zaremba-Niedzwiedzka K."/>
            <person name="Martijn J."/>
            <person name="Lind A.E."/>
            <person name="van Eijk R."/>
            <person name="Schleper C."/>
            <person name="Guy L."/>
            <person name="Ettema T.J."/>
        </authorList>
    </citation>
    <scope>NUCLEOTIDE SEQUENCE</scope>
</reference>
<proteinExistence type="predicted"/>
<feature type="non-terminal residue" evidence="1">
    <location>
        <position position="133"/>
    </location>
</feature>
<comment type="caution">
    <text evidence="1">The sequence shown here is derived from an EMBL/GenBank/DDBJ whole genome shotgun (WGS) entry which is preliminary data.</text>
</comment>